<gene>
    <name evidence="5" type="ORF">TRFO_15940</name>
</gene>
<evidence type="ECO:0000313" key="5">
    <source>
        <dbReference type="EMBL" id="OHT13818.1"/>
    </source>
</evidence>
<feature type="region of interest" description="Disordered" evidence="3">
    <location>
        <begin position="1455"/>
        <end position="1476"/>
    </location>
</feature>
<evidence type="ECO:0000259" key="4">
    <source>
        <dbReference type="PROSITE" id="PS50128"/>
    </source>
</evidence>
<dbReference type="InterPro" id="IPR000061">
    <property type="entry name" value="Surp"/>
</dbReference>
<dbReference type="RefSeq" id="XP_068366954.1">
    <property type="nucleotide sequence ID" value="XM_068498671.1"/>
</dbReference>
<protein>
    <recommendedName>
        <fullName evidence="4">SURP motif domain-containing protein</fullName>
    </recommendedName>
</protein>
<reference evidence="5" key="1">
    <citation type="submission" date="2016-10" db="EMBL/GenBank/DDBJ databases">
        <authorList>
            <person name="Benchimol M."/>
            <person name="Almeida L.G."/>
            <person name="Vasconcelos A.T."/>
            <person name="Perreira-Neves A."/>
            <person name="Rosa I.A."/>
            <person name="Tasca T."/>
            <person name="Bogo M.R."/>
            <person name="de Souza W."/>
        </authorList>
    </citation>
    <scope>NUCLEOTIDE SEQUENCE [LARGE SCALE GENOMIC DNA]</scope>
    <source>
        <strain evidence="5">K</strain>
    </source>
</reference>
<feature type="compositionally biased region" description="Low complexity" evidence="3">
    <location>
        <begin position="1467"/>
        <end position="1476"/>
    </location>
</feature>
<organism evidence="5 6">
    <name type="scientific">Tritrichomonas foetus</name>
    <dbReference type="NCBI Taxonomy" id="1144522"/>
    <lineage>
        <taxon>Eukaryota</taxon>
        <taxon>Metamonada</taxon>
        <taxon>Parabasalia</taxon>
        <taxon>Tritrichomonadida</taxon>
        <taxon>Tritrichomonadidae</taxon>
        <taxon>Tritrichomonas</taxon>
    </lineage>
</organism>
<accession>A0A1J4KRU4</accession>
<comment type="similarity">
    <text evidence="1">Belongs to the VPS13 family.</text>
</comment>
<dbReference type="InterPro" id="IPR026847">
    <property type="entry name" value="VPS13"/>
</dbReference>
<sequence>MLETVFAKFITKYLNEYIETLNKSQMEMELWKGHAVFQNLVLLPTALSNHQIPFRVKKGTISRISLNLPWKKLNSEACIVEISDVYIIVELDPDILIKKDLQAEQDAIHTKEETVTKEDEKGTWQSLINTVIDNARVNIKNIHIRVELPQDGGIYAAGVVIPSLSLFTCDQNKIQLNHIVQHSSPKLYKLLTLTDFAIYLDTLVDHVNLNNFEREMNQLLMSRNHQFVFHPFTLECILLHTRNVPNMLKNILTISTHQLKLSFDYSQCRTILQFNSRWAMFTKRRKYAACARPKYLNQIAETQEGMRLFWMYIFRCAKQKNRPNEFYPHIALKILQNRAKYLKLYRKKEKQKKVPHPIIKKQLKTLDAKVGSQAALFLKEYASAVVQKETNIKNSGLTAFDMSELKGLLQTGDRFFEMDSFSLEMNIPAFQLELLYSRDNVLFSIMFVQLTTNIKSIKTHAEINFGVTDLTCVSFMKDGIRSIISVERQNNVDFLRVVSLIPRTTDPFSMSISLEPVTTTFDIETFNSVMEFFVDQTNSTKSYNEVQQTKKPAITSSSDDLTQPVVNINRVDAADQLQRLLYFKNHILNIHIRALNYVFPFKHNNTDTDIKFAMKNLSVKKSAVGLLPSDVPEIKMNFSVQFTIDDMMISDHCLFKKFVFDLPFSFTYYTGTEQVRISCNFSLSKVNLNINYQALKYIASAINYRKSINMNSQPSNTNYYDEDTKSNAPQEKTIIVYGKVKTNLEFKLEEVKLQLNESQVGLTNVNAQYFMDRGETNALFKLEKIVFIINGEQLIDLPSNSTEIILHQQNEADKMHISLVMHKLHFLLDLRKYRRIYMSLISLSDSFMKEADIQLNENNDENTQNKTNQIETKEKINEKEKTESAFDFMLHMDGTEFEIPDLLGNYTIFFDKIKLGETIKIEQFGMKREGRQVVSPTTLSLDFNDETIVHINELKSQIDPSDIWAVLRLIDEIKYLISGDISENIEGNQSTENDNQKTVECDDIPSIYRVNIDNSFIDLYDKHKCSMIVNTGTITIVATLRETDLKTDIKIHDLNANQIIGNGLYPLVDFDPNKNVISIEYYCKGNDDRITMNLPNGQFYLTNEVYRYAFKWVPPDDKVNEISNEENKIVNNVSEKSSIYDFRCQSIDVLFINGIECLGHAVMNNLLARTTFINDDGVNFEAFVDDIHAYTNFKDPEFNFINIPNKFYFKYYNDCIKIKSHYFQAIVSEPMISPLLDFMMNLVDDEPPNHDEKIENEEQPPSSSSSSFKLSFGFIIDFGKIDVELFPSDFCGPHCNASLCDLSFALKAEQRLSALIIKSLNVDVKNANPDRALAVNGIKAIMSFNDLERDISQLNLDYILSLSDIKSPTPFSFDSINGSWSVENVSISYTHRFAEAIVHNFLIEIDSHNSYIVTKKIEQRQYHNKFDDDIYLSINNEPNKPSIEENDTKSDANLLYVNDNGETGKPNESNNTSESNSSTIVIKSMVNVDLFKIGLFLIDPLATIEFLDFKANLNENIWCANVRQFNLYNAADTLHSLIESPHDADLVKFVWEKNNFTIDLVEMTANINYLFYLNVVNFILRSPLLHIPSSSLKSQNEKLNLDATTNNTLAEETKTEEIQTEETKTEETKTEETQTEETKTEETKTQSEISSFSLNIKAPKLRITIPTSIEQKDYPLFHIDLNVFLTLANNKINAKISNMTLHFYDQIAKVDYVPILEKASIIFTKTVETNKITNNSLENINQNDDTEKEYSSLYFKTSNAIIKLSAIDFVLFSKMSDSIQKATSIITFSEDTSEEENTSSLMGSFSSLKFDTGQIRVIICKDNRSSLRYIPMFNVIIPPINFLLSTTDTVGSMNLTVKPYIEYYNETTGFWDMIFEPFAINAMGILTNKQFHMSFRCLHDLNINLPATAVSQYINLASEIKQSMMQIGEGYKDLPNFWIENCLGEDALFKIGTLQKEFFVLNHMQRIPVFKIQMSTEITIQFKGETVMFTPIMLTFPLLLNETISVIRKPYQGGIILQVKAPIEIHNKLSFDVDIFTRLNKTDQFSMVGTVESKSNFPLSIGQGNQEFLFTEHDTQTKIKHQIVILSRSTDTKQEFKMGAKNKIIKVFISVKTHISTGTRLFSLFSPIRAISHLPLPLHVKFENEPDPVFIHCEQTFDLYVPDGKSKFKISASLDGFTYGPFTKVNMKSKDPQRVYVEENSNNSLAIVFDHDEDTNQTIASFYSPVGLFNFSSYEMNVFEHNENIIAMQDIFSLWCPKSYFSKKNLTMNIQLLDRKKSIVQNNDNPNENDDKPIVYAIINDFDCTTPRTSNLFAPVLNSIPNSDMINIALRYDVSIKSQASIITFSPLLHVKNQLDVNIALQPINNKIHTYYGDPYLIKSGENINVSKMTVDGTFMLSIFSYSTTPVLTLIAEQRTVFKMQSQDTSILIDVEVVDVGTNFECIFKKVIFPTPIVICNCLPVTITAFQLYNVQPFVIESHSTSMFAFDEPLAYPAAYIFIDNEQKQQQDEGEGDERKQGDQEVCHMHISLVEDTDYVQTNVMFRNKPIFVCISKVKNGSRTVTITTKIPEILNKFTTIFSMNLSRINISLIDFQMRELALIAIDNFSAEMQSQTNVKLIKLSIGNFQIDDQDPKSPSPVVLYGRKAPRAPFLSFSCLIPTDTPFLTNVTYSSIVFQRIDVELDSTFVSDLYYTIMQLTSPIKSIIQPQLRTEKKDSSEVITFNWLEMSPIYLLLAYARKSGRIARVHKMYKYLKFIPSLSHGKMLLPGIVSANISNTMSEIQNMISDEYKTHAFKQIIAMLGSSGRFLTTFGVDKIIAEILGVKMKSDLSNDMQQFLGKENEAEYDNRRNVNGAFSQQSLDTLSDVIKSARLRQSDVIVGIKSNQDIGIVTKAVTNNGGGQGVFGVLTKTPIDTLNNVKRMEKAQRSRIPRAYPNNIISTFDSKISAAQNLIQLSDSKHRGEMIRMTASSEKKLLCISDYNVFMISDDFTSIEKRFEIKDINSLSIENNMVYFSTLSSNGDNSKKQNANTTEEPCVIHTETKEDAMKIYSFLHSQKITLKQFGFSLLL</sequence>
<feature type="region of interest" description="Disordered" evidence="3">
    <location>
        <begin position="1603"/>
        <end position="1646"/>
    </location>
</feature>
<dbReference type="Proteomes" id="UP000179807">
    <property type="component" value="Unassembled WGS sequence"/>
</dbReference>
<dbReference type="GO" id="GO:0006396">
    <property type="term" value="P:RNA processing"/>
    <property type="evidence" value="ECO:0007669"/>
    <property type="project" value="InterPro"/>
</dbReference>
<feature type="compositionally biased region" description="Basic and acidic residues" evidence="3">
    <location>
        <begin position="1611"/>
        <end position="1645"/>
    </location>
</feature>
<dbReference type="Pfam" id="PF12624">
    <property type="entry name" value="VPS13_N"/>
    <property type="match status" value="1"/>
</dbReference>
<evidence type="ECO:0000313" key="6">
    <source>
        <dbReference type="Proteomes" id="UP000179807"/>
    </source>
</evidence>
<comment type="caution">
    <text evidence="5">The sequence shown here is derived from an EMBL/GenBank/DDBJ whole genome shotgun (WGS) entry which is preliminary data.</text>
</comment>
<feature type="domain" description="SURP motif" evidence="4">
    <location>
        <begin position="1165"/>
        <end position="1212"/>
    </location>
</feature>
<dbReference type="GO" id="GO:0006623">
    <property type="term" value="P:protein targeting to vacuole"/>
    <property type="evidence" value="ECO:0007669"/>
    <property type="project" value="TreeGrafter"/>
</dbReference>
<proteinExistence type="inferred from homology"/>
<evidence type="ECO:0000256" key="3">
    <source>
        <dbReference type="SAM" id="MobiDB-lite"/>
    </source>
</evidence>
<evidence type="ECO:0000256" key="2">
    <source>
        <dbReference type="ARBA" id="ARBA00022448"/>
    </source>
</evidence>
<dbReference type="VEuPathDB" id="TrichDB:TRFO_15940"/>
<dbReference type="EMBL" id="MLAK01000469">
    <property type="protein sequence ID" value="OHT13818.1"/>
    <property type="molecule type" value="Genomic_DNA"/>
</dbReference>
<keyword evidence="2" id="KW-0813">Transport</keyword>
<dbReference type="GeneID" id="94833375"/>
<dbReference type="PANTHER" id="PTHR16166">
    <property type="entry name" value="VACUOLAR PROTEIN SORTING-ASSOCIATED PROTEIN VPS13"/>
    <property type="match status" value="1"/>
</dbReference>
<name>A0A1J4KRU4_9EUKA</name>
<dbReference type="PANTHER" id="PTHR16166:SF93">
    <property type="entry name" value="INTERMEMBRANE LIPID TRANSFER PROTEIN VPS13"/>
    <property type="match status" value="1"/>
</dbReference>
<keyword evidence="6" id="KW-1185">Reference proteome</keyword>
<dbReference type="PROSITE" id="PS50128">
    <property type="entry name" value="SURP"/>
    <property type="match status" value="1"/>
</dbReference>
<feature type="region of interest" description="Disordered" evidence="3">
    <location>
        <begin position="1247"/>
        <end position="1267"/>
    </location>
</feature>
<dbReference type="GO" id="GO:0045053">
    <property type="term" value="P:protein retention in Golgi apparatus"/>
    <property type="evidence" value="ECO:0007669"/>
    <property type="project" value="TreeGrafter"/>
</dbReference>
<dbReference type="InterPro" id="IPR026854">
    <property type="entry name" value="VPS13_N"/>
</dbReference>
<dbReference type="OrthoDB" id="272810at2759"/>
<evidence type="ECO:0000256" key="1">
    <source>
        <dbReference type="ARBA" id="ARBA00006545"/>
    </source>
</evidence>
<dbReference type="GO" id="GO:0003723">
    <property type="term" value="F:RNA binding"/>
    <property type="evidence" value="ECO:0007669"/>
    <property type="project" value="InterPro"/>
</dbReference>